<dbReference type="Pfam" id="PF07676">
    <property type="entry name" value="PD40"/>
    <property type="match status" value="1"/>
</dbReference>
<comment type="caution">
    <text evidence="1">The sequence shown here is derived from an EMBL/GenBank/DDBJ whole genome shotgun (WGS) entry which is preliminary data.</text>
</comment>
<dbReference type="PANTHER" id="PTHR35399:SF2">
    <property type="entry name" value="DUF839 DOMAIN-CONTAINING PROTEIN"/>
    <property type="match status" value="1"/>
</dbReference>
<dbReference type="PANTHER" id="PTHR35399">
    <property type="entry name" value="SLR8030 PROTEIN"/>
    <property type="match status" value="1"/>
</dbReference>
<proteinExistence type="predicted"/>
<dbReference type="SUPFAM" id="SSF69304">
    <property type="entry name" value="Tricorn protease N-terminal domain"/>
    <property type="match status" value="1"/>
</dbReference>
<protein>
    <submittedName>
        <fullName evidence="1">PhoX family protein</fullName>
    </submittedName>
</protein>
<dbReference type="EMBL" id="JANKHG010000017">
    <property type="protein sequence ID" value="MCR2746751.1"/>
    <property type="molecule type" value="Genomic_DNA"/>
</dbReference>
<dbReference type="InterPro" id="IPR015943">
    <property type="entry name" value="WD40/YVTN_repeat-like_dom_sf"/>
</dbReference>
<evidence type="ECO:0000313" key="2">
    <source>
        <dbReference type="Proteomes" id="UP001165267"/>
    </source>
</evidence>
<dbReference type="InterPro" id="IPR008557">
    <property type="entry name" value="PhoX"/>
</dbReference>
<reference evidence="1" key="1">
    <citation type="submission" date="2022-07" db="EMBL/GenBank/DDBJ databases">
        <authorList>
            <person name="Xamxidin M."/>
        </authorList>
    </citation>
    <scope>NUCLEOTIDE SEQUENCE</scope>
    <source>
        <strain evidence="1">YS8-69</strain>
    </source>
</reference>
<accession>A0ABT1XHI5</accession>
<dbReference type="InterPro" id="IPR011659">
    <property type="entry name" value="WD40"/>
</dbReference>
<organism evidence="1 2">
    <name type="scientific">Limnobacter parvus</name>
    <dbReference type="NCBI Taxonomy" id="2939690"/>
    <lineage>
        <taxon>Bacteria</taxon>
        <taxon>Pseudomonadati</taxon>
        <taxon>Pseudomonadota</taxon>
        <taxon>Betaproteobacteria</taxon>
        <taxon>Burkholderiales</taxon>
        <taxon>Burkholderiaceae</taxon>
        <taxon>Limnobacter</taxon>
    </lineage>
</organism>
<keyword evidence="2" id="KW-1185">Reference proteome</keyword>
<dbReference type="RefSeq" id="WP_257511965.1">
    <property type="nucleotide sequence ID" value="NZ_JANKHG010000017.1"/>
</dbReference>
<dbReference type="Gene3D" id="2.130.10.10">
    <property type="entry name" value="YVTN repeat-like/Quinoprotein amine dehydrogenase"/>
    <property type="match status" value="1"/>
</dbReference>
<dbReference type="Proteomes" id="UP001165267">
    <property type="component" value="Unassembled WGS sequence"/>
</dbReference>
<sequence length="506" mass="54033">MAVIHNELKKIEQQGLSRRVFLRNMLLTAGSISAAQWLTACGGGSSAGGAGVGPSGSGAPRTSPFASMGPLMPPDANGVQLPAGFTSRVVAVFNEPPIPSQPDFRWHSDPDGGAVFATEDGGWIYVSNSEARDATTAFGQIPSELSAIRQLASRDSLQLLSPITNAISGLVDTLLPGGIPLLLPFGGGASALRFDQSGNLIDAYPIQRNTTTNCAGGASPWGTWINGEEILDGYMFECSPLRNGGEPIRLDRFGRKAHEQVAYDVERRAIYHSEDITGEDRFYRTVFTTTDWPANSRPNFENGKLQVLSVPAGIEAARQGPTPITWLDAIDDGTPQPDVYLPDSTIFAGNEGVWFLNGFVYFSTKVDNNVWAIDVARGTIESIYDPTDGPIGSPVDPSEPKMMGVDNLSMTLDGEMIVVEDGGDMRAMVLLPDRTTIPLLRLPGDASATEVTGPAFSPDGRRLYVSSQRALRNGVSTQTGQGGVVYEITMPFAVRVNPPIARAMPS</sequence>
<dbReference type="Pfam" id="PF05787">
    <property type="entry name" value="PhoX"/>
    <property type="match status" value="1"/>
</dbReference>
<name>A0ABT1XHI5_9BURK</name>
<evidence type="ECO:0000313" key="1">
    <source>
        <dbReference type="EMBL" id="MCR2746751.1"/>
    </source>
</evidence>
<gene>
    <name evidence="1" type="ORF">NSP04_08825</name>
</gene>